<protein>
    <submittedName>
        <fullName evidence="1">Uncharacterized protein</fullName>
    </submittedName>
</protein>
<dbReference type="Proteomes" id="UP000001060">
    <property type="component" value="Chromosome"/>
</dbReference>
<keyword evidence="2" id="KW-1185">Reference proteome</keyword>
<dbReference type="HOGENOM" id="CLU_378461_0_0_6"/>
<evidence type="ECO:0000313" key="1">
    <source>
        <dbReference type="EMBL" id="CBJ10573.1"/>
    </source>
</evidence>
<gene>
    <name evidence="1" type="ordered locus">LLO_0245</name>
</gene>
<dbReference type="EMBL" id="FN650140">
    <property type="protein sequence ID" value="CBJ10573.1"/>
    <property type="molecule type" value="Genomic_DNA"/>
</dbReference>
<dbReference type="RefSeq" id="WP_012978764.1">
    <property type="nucleotide sequence ID" value="NC_013861.1"/>
</dbReference>
<dbReference type="AlphaFoldDB" id="D3HNW0"/>
<dbReference type="KEGG" id="llo:LLO_0245"/>
<organism evidence="1 2">
    <name type="scientific">Legionella longbeachae serogroup 1 (strain NSW150)</name>
    <dbReference type="NCBI Taxonomy" id="661367"/>
    <lineage>
        <taxon>Bacteria</taxon>
        <taxon>Pseudomonadati</taxon>
        <taxon>Pseudomonadota</taxon>
        <taxon>Gammaproteobacteria</taxon>
        <taxon>Legionellales</taxon>
        <taxon>Legionellaceae</taxon>
        <taxon>Legionella</taxon>
    </lineage>
</organism>
<dbReference type="eggNOG" id="ENOG5031E1H">
    <property type="taxonomic scope" value="Bacteria"/>
</dbReference>
<dbReference type="GeneID" id="40924468"/>
<sequence length="732" mass="83291">MTRNIPHVTNKDFISTAPTDVVTLSTFGMQDRWKLDKEGVKRFIDGQIANIRIMKKSFDDAAREIGREPPQIVLSALMIPHWKSGENYTGQHYNSEDYQKIKAEYLDYLTEKCKAEGITVQDFYEEAATSHEKAYLHQLEALGSTADLIKNRAIINNQGKRHLQIDTNTIIVDRKAFYNATLGSSIQKDGMNASYYDDSGLYVSPHNKVVYTCEDSKFVGHLAKQHDSYVAESKDLLERKTPGSNQIYSVGFSKAAMDSDLVSYNRKYYQQWNNLWGCYSVNFEHPIFDMTKHIVTAINMSWSQGDGKVDYCAALKGIKVSVQSENNETTTLDFPSFSYLIKKYTNPKLPEDDREKLLAVSDTNYDELAVTSFVNHVIQSKNISLLGPLLRTIPNTERGNQLLKELFDIFKNDSNLQDIIKTPDINDKVTPEDLEVIAKFIPEGKFVNEKAKLIQYSQELLVTRNEQLKNSMELIKKEICEKVKAKLDTLKEPYVVSDADKAALSAAIDSLSTESCLKDLTINGFKEVALSFATNKLLSDKLKQQTAVDAILKHQDQRVQEKIKNKLYISPANEKFNRAEIDKMVNRIISDVGFIRAEETREKFFENPEVKEYIKVLNKLASQRPIEATREVQVENMANALISAVSAFSQTTEVPSNMGDYLEGYYDKLQKQNPRLLPYSELIIKDRSNNISQNTSINVTVDIKQRLETILNGIQLETHNPEETNYKKSPAI</sequence>
<proteinExistence type="predicted"/>
<dbReference type="STRING" id="661367.LLO_0245"/>
<evidence type="ECO:0000313" key="2">
    <source>
        <dbReference type="Proteomes" id="UP000001060"/>
    </source>
</evidence>
<reference evidence="1 2" key="1">
    <citation type="journal article" date="2010" name="PLoS Genet.">
        <title>Analysis of the Legionella longbeachae genome and transcriptome uncovers unique strategies to cause Legionnaires' disease.</title>
        <authorList>
            <person name="Cazalet C."/>
            <person name="Gomez-Valero L."/>
            <person name="Rusniok C."/>
            <person name="Lomma M."/>
            <person name="Dervins-Ravault D."/>
            <person name="Newton H."/>
            <person name="Sansom F."/>
            <person name="Jarraud S."/>
            <person name="Zidane N."/>
            <person name="Ma L."/>
            <person name="Bouchier C."/>
            <person name="Etienne J."/>
            <person name="Hartland E."/>
            <person name="Buchrieser C."/>
        </authorList>
    </citation>
    <scope>NUCLEOTIDE SEQUENCE [LARGE SCALE GENOMIC DNA]</scope>
    <source>
        <strain evidence="1 2">NSW150</strain>
    </source>
</reference>
<name>D3HNW0_LEGLN</name>
<dbReference type="OrthoDB" id="5653633at2"/>
<accession>D3HNW0</accession>